<dbReference type="InterPro" id="IPR006501">
    <property type="entry name" value="Pectinesterase_inhib_dom"/>
</dbReference>
<protein>
    <recommendedName>
        <fullName evidence="2">Pectinesterase inhibitor domain-containing protein</fullName>
    </recommendedName>
</protein>
<evidence type="ECO:0000313" key="3">
    <source>
        <dbReference type="EMBL" id="KAH7524973.1"/>
    </source>
</evidence>
<dbReference type="CDD" id="cd15795">
    <property type="entry name" value="PMEI-Pla_a_1_like"/>
    <property type="match status" value="1"/>
</dbReference>
<dbReference type="AlphaFoldDB" id="A0A978VAN8"/>
<feature type="signal peptide" evidence="1">
    <location>
        <begin position="1"/>
        <end position="25"/>
    </location>
</feature>
<comment type="caution">
    <text evidence="3">The sequence shown here is derived from an EMBL/GenBank/DDBJ whole genome shotgun (WGS) entry which is preliminary data.</text>
</comment>
<dbReference type="OrthoDB" id="1191648at2759"/>
<organism evidence="3 4">
    <name type="scientific">Ziziphus jujuba var. spinosa</name>
    <dbReference type="NCBI Taxonomy" id="714518"/>
    <lineage>
        <taxon>Eukaryota</taxon>
        <taxon>Viridiplantae</taxon>
        <taxon>Streptophyta</taxon>
        <taxon>Embryophyta</taxon>
        <taxon>Tracheophyta</taxon>
        <taxon>Spermatophyta</taxon>
        <taxon>Magnoliopsida</taxon>
        <taxon>eudicotyledons</taxon>
        <taxon>Gunneridae</taxon>
        <taxon>Pentapetalae</taxon>
        <taxon>rosids</taxon>
        <taxon>fabids</taxon>
        <taxon>Rosales</taxon>
        <taxon>Rhamnaceae</taxon>
        <taxon>Paliureae</taxon>
        <taxon>Ziziphus</taxon>
    </lineage>
</organism>
<dbReference type="GO" id="GO:0004857">
    <property type="term" value="F:enzyme inhibitor activity"/>
    <property type="evidence" value="ECO:0007669"/>
    <property type="project" value="InterPro"/>
</dbReference>
<dbReference type="NCBIfam" id="TIGR01614">
    <property type="entry name" value="PME_inhib"/>
    <property type="match status" value="1"/>
</dbReference>
<dbReference type="Pfam" id="PF04043">
    <property type="entry name" value="PMEI"/>
    <property type="match status" value="1"/>
</dbReference>
<dbReference type="SMART" id="SM00856">
    <property type="entry name" value="PMEI"/>
    <property type="match status" value="1"/>
</dbReference>
<accession>A0A978VAN8</accession>
<dbReference type="InterPro" id="IPR035513">
    <property type="entry name" value="Invertase/methylesterase_inhib"/>
</dbReference>
<dbReference type="SUPFAM" id="SSF101148">
    <property type="entry name" value="Plant invertase/pectin methylesterase inhibitor"/>
    <property type="match status" value="1"/>
</dbReference>
<sequence length="180" mass="19676">MDPPSHLLTSFTICVLLFLSSPSQADDESPSLENSSSKLVISVCKETLNPSECEETLATIPKARTVRTLNALAHLTLRLAVSYAKESLDFVNEMVKTNTSEPIKQCAFWYREVLASFQSALGELHEDISSANYDIKVAGDNSDSCEEGLAKLPVPSLTARNAQIKLYSSIGFVITSRMDV</sequence>
<gene>
    <name evidence="3" type="ORF">FEM48_Zijuj06G0176000</name>
</gene>
<evidence type="ECO:0000256" key="1">
    <source>
        <dbReference type="SAM" id="SignalP"/>
    </source>
</evidence>
<dbReference type="Gene3D" id="1.20.140.40">
    <property type="entry name" value="Invertase/pectin methylesterase inhibitor family protein"/>
    <property type="match status" value="1"/>
</dbReference>
<name>A0A978VAN8_ZIZJJ</name>
<dbReference type="EMBL" id="JAEACU010000006">
    <property type="protein sequence ID" value="KAH7524973.1"/>
    <property type="molecule type" value="Genomic_DNA"/>
</dbReference>
<evidence type="ECO:0000313" key="4">
    <source>
        <dbReference type="Proteomes" id="UP000813462"/>
    </source>
</evidence>
<dbReference type="InterPro" id="IPR034088">
    <property type="entry name" value="Pla_a_1-like"/>
</dbReference>
<reference evidence="3" key="1">
    <citation type="journal article" date="2021" name="Front. Plant Sci.">
        <title>Chromosome-Scale Genome Assembly for Chinese Sour Jujube and Insights Into Its Genome Evolution and Domestication Signature.</title>
        <authorList>
            <person name="Shen L.-Y."/>
            <person name="Luo H."/>
            <person name="Wang X.-L."/>
            <person name="Wang X.-M."/>
            <person name="Qiu X.-J."/>
            <person name="Liu H."/>
            <person name="Zhou S.-S."/>
            <person name="Jia K.-H."/>
            <person name="Nie S."/>
            <person name="Bao Y.-T."/>
            <person name="Zhang R.-G."/>
            <person name="Yun Q.-Z."/>
            <person name="Chai Y.-H."/>
            <person name="Lu J.-Y."/>
            <person name="Li Y."/>
            <person name="Zhao S.-W."/>
            <person name="Mao J.-F."/>
            <person name="Jia S.-G."/>
            <person name="Mao Y.-M."/>
        </authorList>
    </citation>
    <scope>NUCLEOTIDE SEQUENCE</scope>
    <source>
        <strain evidence="3">AT0</strain>
        <tissue evidence="3">Leaf</tissue>
    </source>
</reference>
<feature type="domain" description="Pectinesterase inhibitor" evidence="2">
    <location>
        <begin position="35"/>
        <end position="174"/>
    </location>
</feature>
<evidence type="ECO:0000259" key="2">
    <source>
        <dbReference type="SMART" id="SM00856"/>
    </source>
</evidence>
<dbReference type="Proteomes" id="UP000813462">
    <property type="component" value="Unassembled WGS sequence"/>
</dbReference>
<proteinExistence type="predicted"/>
<dbReference type="PANTHER" id="PTHR31890:SF9">
    <property type="entry name" value="PLANT INVERTASE_PECTIN METHYLESTERASE INHIBITOR SUPERFAMILY PROTEIN"/>
    <property type="match status" value="1"/>
</dbReference>
<feature type="chain" id="PRO_5038137463" description="Pectinesterase inhibitor domain-containing protein" evidence="1">
    <location>
        <begin position="26"/>
        <end position="180"/>
    </location>
</feature>
<keyword evidence="1" id="KW-0732">Signal</keyword>
<dbReference type="PANTHER" id="PTHR31890">
    <property type="entry name" value="PLANT INVERTASE/PECTIN METHYLESTERASE INHIBITOR SUPERFAMILY PROTEIN"/>
    <property type="match status" value="1"/>
</dbReference>